<evidence type="ECO:0000256" key="6">
    <source>
        <dbReference type="ARBA" id="ARBA00022729"/>
    </source>
</evidence>
<accession>A0A8K0MSB1</accession>
<dbReference type="OrthoDB" id="442066at2759"/>
<dbReference type="Pfam" id="PF13855">
    <property type="entry name" value="LRR_8"/>
    <property type="match status" value="2"/>
</dbReference>
<evidence type="ECO:0000256" key="9">
    <source>
        <dbReference type="ARBA" id="ARBA00023136"/>
    </source>
</evidence>
<evidence type="ECO:0000256" key="5">
    <source>
        <dbReference type="ARBA" id="ARBA00022692"/>
    </source>
</evidence>
<dbReference type="InterPro" id="IPR013210">
    <property type="entry name" value="LRR_N_plant-typ"/>
</dbReference>
<dbReference type="EMBL" id="VOIH02000001">
    <property type="protein sequence ID" value="KAF3457071.1"/>
    <property type="molecule type" value="Genomic_DNA"/>
</dbReference>
<dbReference type="InterPro" id="IPR001611">
    <property type="entry name" value="Leu-rich_rpt"/>
</dbReference>
<sequence length="737" mass="82353">MKSWKKEEDCCSWDGVTCNTKTSNVVALDLSNSWLRGPLRSNSSLFKLHALRRINLSYNNFSFSIIPSEFDQLSRLTYLNLSFSMFYGRIPSELSFLNHLVSLSLSSFLNYDETSLLHLGKVDFANLIQNMTNLRHLRLHQVNISSSIPKSLANLSSLTSLILGGCSLHGKFPDKVFQKLPNSIGNLNSLSRLSLYGCNFVGPLPSSFWNLSQLTHLDLSCTHFTGLVLPSTLGNLAKLTVLLLDSSQFSGALPSSIGNLTRLEILFLNNNSFSGQIQNSLGNLTKLETISISSNNFNGQIPASLGNLNDLKILDLADNNLDGVIPSSLFTVPSLNVLLLASNQFTGPLIIQNISSSQLEILDLGENKLDGRIPRWLGSSLQILNLQGNNFNESIPHELFTYGSMHNKMRVVDLSHNQFQGRVPQSLINCSKLQILNLGHNQISDTFPFWLQSLPQLQVLLLRSNKFFGPIWHPTKYFGFMNLGTLDLSFNNFNGSLPSEYFRNWGYMSKAPDGNELNMTYFSKYKEVPNQSYAYKYSVSMMNKGSEMELWKALTLFKSIDLSNNRFDGEIPSSIGKLQSLVMLNLSSNNFTGTIPSSLGNLSELESLDLSKNKLSGRIPQQLANLTFLEYLNLSHNQFTGPIPQGTQLDTFSYSSFEGNPGLCGSQLSKKCENTGTPIPFLRKDEEESENGFTWKAVAMGYACGFVVAVVIGHVTLSRRSCWFWRSYVGRYFYGLW</sequence>
<keyword evidence="11" id="KW-0325">Glycoprotein</keyword>
<dbReference type="FunFam" id="3.80.10.10:FF:000095">
    <property type="entry name" value="LRR receptor-like serine/threonine-protein kinase GSO1"/>
    <property type="match status" value="1"/>
</dbReference>
<dbReference type="AlphaFoldDB" id="A0A8K0MSB1"/>
<feature type="domain" description="Disease resistance R13L4/SHOC-2-like LRR" evidence="14">
    <location>
        <begin position="177"/>
        <end position="296"/>
    </location>
</feature>
<comment type="similarity">
    <text evidence="2">Belongs to the RLP family.</text>
</comment>
<gene>
    <name evidence="15" type="ORF">FNV43_RR01728</name>
</gene>
<evidence type="ECO:0000256" key="10">
    <source>
        <dbReference type="ARBA" id="ARBA00023170"/>
    </source>
</evidence>
<dbReference type="GO" id="GO:0005886">
    <property type="term" value="C:plasma membrane"/>
    <property type="evidence" value="ECO:0007669"/>
    <property type="project" value="UniProtKB-SubCell"/>
</dbReference>
<keyword evidence="3" id="KW-1003">Cell membrane</keyword>
<dbReference type="SMART" id="SM00369">
    <property type="entry name" value="LRR_TYP"/>
    <property type="match status" value="11"/>
</dbReference>
<organism evidence="15 16">
    <name type="scientific">Rhamnella rubrinervis</name>
    <dbReference type="NCBI Taxonomy" id="2594499"/>
    <lineage>
        <taxon>Eukaryota</taxon>
        <taxon>Viridiplantae</taxon>
        <taxon>Streptophyta</taxon>
        <taxon>Embryophyta</taxon>
        <taxon>Tracheophyta</taxon>
        <taxon>Spermatophyta</taxon>
        <taxon>Magnoliopsida</taxon>
        <taxon>eudicotyledons</taxon>
        <taxon>Gunneridae</taxon>
        <taxon>Pentapetalae</taxon>
        <taxon>rosids</taxon>
        <taxon>fabids</taxon>
        <taxon>Rosales</taxon>
        <taxon>Rhamnaceae</taxon>
        <taxon>rhamnoid group</taxon>
        <taxon>Rhamneae</taxon>
        <taxon>Rhamnella</taxon>
    </lineage>
</organism>
<evidence type="ECO:0000259" key="14">
    <source>
        <dbReference type="Pfam" id="PF23598"/>
    </source>
</evidence>
<evidence type="ECO:0000313" key="15">
    <source>
        <dbReference type="EMBL" id="KAF3457071.1"/>
    </source>
</evidence>
<keyword evidence="7" id="KW-0677">Repeat</keyword>
<dbReference type="Pfam" id="PF08263">
    <property type="entry name" value="LRRNT_2"/>
    <property type="match status" value="1"/>
</dbReference>
<dbReference type="InterPro" id="IPR055414">
    <property type="entry name" value="LRR_R13L4/SHOC2-like"/>
</dbReference>
<protein>
    <recommendedName>
        <fullName evidence="17">Leucine-rich repeat-containing N-terminal plant-type domain-containing protein</fullName>
    </recommendedName>
</protein>
<keyword evidence="6" id="KW-0732">Signal</keyword>
<comment type="subcellular location">
    <subcellularLocation>
        <location evidence="1">Cell membrane</location>
        <topology evidence="1">Single-pass type I membrane protein</topology>
    </subcellularLocation>
</comment>
<evidence type="ECO:0000256" key="8">
    <source>
        <dbReference type="ARBA" id="ARBA00022989"/>
    </source>
</evidence>
<evidence type="ECO:0000256" key="7">
    <source>
        <dbReference type="ARBA" id="ARBA00022737"/>
    </source>
</evidence>
<keyword evidence="8 12" id="KW-1133">Transmembrane helix</keyword>
<comment type="caution">
    <text evidence="15">The sequence shown here is derived from an EMBL/GenBank/DDBJ whole genome shotgun (WGS) entry which is preliminary data.</text>
</comment>
<feature type="domain" description="Leucine-rich repeat-containing N-terminal plant-type" evidence="13">
    <location>
        <begin position="2"/>
        <end position="19"/>
    </location>
</feature>
<dbReference type="SUPFAM" id="SSF52058">
    <property type="entry name" value="L domain-like"/>
    <property type="match status" value="2"/>
</dbReference>
<dbReference type="Pfam" id="PF23598">
    <property type="entry name" value="LRR_14"/>
    <property type="match status" value="1"/>
</dbReference>
<evidence type="ECO:0000256" key="12">
    <source>
        <dbReference type="SAM" id="Phobius"/>
    </source>
</evidence>
<keyword evidence="9 12" id="KW-0472">Membrane</keyword>
<dbReference type="InterPro" id="IPR003591">
    <property type="entry name" value="Leu-rich_rpt_typical-subtyp"/>
</dbReference>
<evidence type="ECO:0000256" key="3">
    <source>
        <dbReference type="ARBA" id="ARBA00022475"/>
    </source>
</evidence>
<evidence type="ECO:0000313" key="16">
    <source>
        <dbReference type="Proteomes" id="UP000796880"/>
    </source>
</evidence>
<reference evidence="15" key="1">
    <citation type="submission" date="2020-03" db="EMBL/GenBank/DDBJ databases">
        <title>A high-quality chromosome-level genome assembly of a woody plant with both climbing and erect habits, Rhamnella rubrinervis.</title>
        <authorList>
            <person name="Lu Z."/>
            <person name="Yang Y."/>
            <person name="Zhu X."/>
            <person name="Sun Y."/>
        </authorList>
    </citation>
    <scope>NUCLEOTIDE SEQUENCE</scope>
    <source>
        <strain evidence="15">BYM</strain>
        <tissue evidence="15">Leaf</tissue>
    </source>
</reference>
<dbReference type="Pfam" id="PF00560">
    <property type="entry name" value="LRR_1"/>
    <property type="match status" value="6"/>
</dbReference>
<keyword evidence="5 12" id="KW-0812">Transmembrane</keyword>
<dbReference type="Proteomes" id="UP000796880">
    <property type="component" value="Unassembled WGS sequence"/>
</dbReference>
<dbReference type="PANTHER" id="PTHR48052">
    <property type="entry name" value="UNNAMED PRODUCT"/>
    <property type="match status" value="1"/>
</dbReference>
<name>A0A8K0MSB1_9ROSA</name>
<dbReference type="SUPFAM" id="SSF52047">
    <property type="entry name" value="RNI-like"/>
    <property type="match status" value="1"/>
</dbReference>
<keyword evidence="16" id="KW-1185">Reference proteome</keyword>
<dbReference type="FunFam" id="3.80.10.10:FF:000213">
    <property type="entry name" value="Tyrosine-sulfated glycopeptide receptor 1"/>
    <property type="match status" value="1"/>
</dbReference>
<dbReference type="Gene3D" id="3.80.10.10">
    <property type="entry name" value="Ribonuclease Inhibitor"/>
    <property type="match status" value="3"/>
</dbReference>
<evidence type="ECO:0000256" key="4">
    <source>
        <dbReference type="ARBA" id="ARBA00022614"/>
    </source>
</evidence>
<dbReference type="InterPro" id="IPR032675">
    <property type="entry name" value="LRR_dom_sf"/>
</dbReference>
<keyword evidence="4" id="KW-0433">Leucine-rich repeat</keyword>
<dbReference type="PANTHER" id="PTHR48052:SF85">
    <property type="entry name" value="LEUCINE-RICH REPEAT-CONTAINING N-TERMINAL PLANT-TYPE DOMAIN-CONTAINING PROTEIN"/>
    <property type="match status" value="1"/>
</dbReference>
<proteinExistence type="inferred from homology"/>
<keyword evidence="10" id="KW-0675">Receptor</keyword>
<evidence type="ECO:0000256" key="1">
    <source>
        <dbReference type="ARBA" id="ARBA00004251"/>
    </source>
</evidence>
<feature type="transmembrane region" description="Helical" evidence="12">
    <location>
        <begin position="693"/>
        <end position="717"/>
    </location>
</feature>
<evidence type="ECO:0000256" key="11">
    <source>
        <dbReference type="ARBA" id="ARBA00023180"/>
    </source>
</evidence>
<evidence type="ECO:0008006" key="17">
    <source>
        <dbReference type="Google" id="ProtNLM"/>
    </source>
</evidence>
<dbReference type="PRINTS" id="PR00019">
    <property type="entry name" value="LEURICHRPT"/>
</dbReference>
<evidence type="ECO:0000259" key="13">
    <source>
        <dbReference type="Pfam" id="PF08263"/>
    </source>
</evidence>
<evidence type="ECO:0000256" key="2">
    <source>
        <dbReference type="ARBA" id="ARBA00009592"/>
    </source>
</evidence>